<feature type="domain" description="C2H2-type" evidence="2">
    <location>
        <begin position="371"/>
        <end position="391"/>
    </location>
</feature>
<evidence type="ECO:0000313" key="4">
    <source>
        <dbReference type="Proteomes" id="UP000827892"/>
    </source>
</evidence>
<evidence type="ECO:0000313" key="3">
    <source>
        <dbReference type="EMBL" id="ULU13387.1"/>
    </source>
</evidence>
<gene>
    <name evidence="3" type="ORF">L3Y34_016113</name>
</gene>
<feature type="region of interest" description="Disordered" evidence="1">
    <location>
        <begin position="1"/>
        <end position="48"/>
    </location>
</feature>
<feature type="region of interest" description="Disordered" evidence="1">
    <location>
        <begin position="85"/>
        <end position="123"/>
    </location>
</feature>
<feature type="compositionally biased region" description="Pro residues" evidence="1">
    <location>
        <begin position="26"/>
        <end position="43"/>
    </location>
</feature>
<dbReference type="InterPro" id="IPR013087">
    <property type="entry name" value="Znf_C2H2_type"/>
</dbReference>
<feature type="compositionally biased region" description="Low complexity" evidence="1">
    <location>
        <begin position="94"/>
        <end position="116"/>
    </location>
</feature>
<evidence type="ECO:0000256" key="1">
    <source>
        <dbReference type="SAM" id="MobiDB-lite"/>
    </source>
</evidence>
<dbReference type="AlphaFoldDB" id="A0AAE9DWI6"/>
<evidence type="ECO:0000259" key="2">
    <source>
        <dbReference type="PROSITE" id="PS00028"/>
    </source>
</evidence>
<dbReference type="Proteomes" id="UP000827892">
    <property type="component" value="Chromosome I"/>
</dbReference>
<protein>
    <recommendedName>
        <fullName evidence="2">C2H2-type domain-containing protein</fullName>
    </recommendedName>
</protein>
<reference evidence="3 4" key="1">
    <citation type="submission" date="2022-05" db="EMBL/GenBank/DDBJ databases">
        <title>Chromosome-level reference genomes for two strains of Caenorhabditis briggsae: an improved platform for comparative genomics.</title>
        <authorList>
            <person name="Stevens L."/>
            <person name="Andersen E.C."/>
        </authorList>
    </citation>
    <scope>NUCLEOTIDE SEQUENCE [LARGE SCALE GENOMIC DNA]</scope>
    <source>
        <strain evidence="3">QX1410_ONT</strain>
        <tissue evidence="3">Whole-organism</tissue>
    </source>
</reference>
<dbReference type="PROSITE" id="PS00028">
    <property type="entry name" value="ZINC_FINGER_C2H2_1"/>
    <property type="match status" value="3"/>
</dbReference>
<accession>A0AAE9DWI6</accession>
<feature type="compositionally biased region" description="Basic and acidic residues" evidence="1">
    <location>
        <begin position="1"/>
        <end position="17"/>
    </location>
</feature>
<name>A0AAE9DWI6_CAEBR</name>
<dbReference type="SMART" id="SM00355">
    <property type="entry name" value="ZnF_C2H2"/>
    <property type="match status" value="3"/>
</dbReference>
<feature type="domain" description="C2H2-type" evidence="2">
    <location>
        <begin position="305"/>
        <end position="328"/>
    </location>
</feature>
<organism evidence="3 4">
    <name type="scientific">Caenorhabditis briggsae</name>
    <dbReference type="NCBI Taxonomy" id="6238"/>
    <lineage>
        <taxon>Eukaryota</taxon>
        <taxon>Metazoa</taxon>
        <taxon>Ecdysozoa</taxon>
        <taxon>Nematoda</taxon>
        <taxon>Chromadorea</taxon>
        <taxon>Rhabditida</taxon>
        <taxon>Rhabditina</taxon>
        <taxon>Rhabditomorpha</taxon>
        <taxon>Rhabditoidea</taxon>
        <taxon>Rhabditidae</taxon>
        <taxon>Peloderinae</taxon>
        <taxon>Caenorhabditis</taxon>
    </lineage>
</organism>
<dbReference type="EMBL" id="CP090891">
    <property type="protein sequence ID" value="ULU13387.1"/>
    <property type="molecule type" value="Genomic_DNA"/>
</dbReference>
<sequence>MTPKSKNEETRKPESLHPTHHSSPPSSQPLPQDPPGPPQPSSPPSRENCECCRRLLEHATPYVAYVNVSKSDVVYDRTLCLYKLESPPPPPPTSSTSHTPDSQPSSSSNPPNNNNNPYPPPVLPKVKRILDRFEEAKLWDLMGLNQQMYKKLPAELTKISPKRMVFRKCAYRLHNTRHFDVPLNKKCRMTKEEILKQNYEDDKKLIKKNQAFNCVWNDCPHAFHDPQDMRIHYMFDHDSIKLFCCGTRYENYDAYLEHYVTTMNGEGHATWMARECWGCNIRLVDAASFYTHAEECEAQINPFPCPDPLCGIRFEYLTDVVDHFYIWHDKSGAIVCNEVVYPTRESIEPDLKMLDDGQLVINFPLRSIYTCHMCNIQFASEKYYQEHVSVHLKNPHLWLIPTMLHCSHCHIKNCPSQRLSVINFIPKLIETIRDIPVYKCESNSCLLIWRMCLAKDFCEVMERILIKLVDEHRRLAIEQQFLDQTGHPDCDANLPKILDDLFFLFSVPYKTHAGDEDMIAKWPAMELARGDVELHVKMD</sequence>
<proteinExistence type="predicted"/>
<feature type="domain" description="C2H2-type" evidence="2">
    <location>
        <begin position="214"/>
        <end position="237"/>
    </location>
</feature>